<sequence length="304" mass="31634">MPQGCLLRARPAPRGSCARARGGSQRAAGLPGCLPCECEAVSSAVWGSANGEGMRGAKSVGRGDGWVDGGGAGSLAGQVRRAWRCCGRPAAAGGGRRACGMYAARLPERDAARQSETRRDRARHSATEQDTARQSKTQRDRARQVADTLVPGRRHGLPARNSCRAPQRARKAAPCPPSAALIGPQRCSRALTARSLVPKRSRRLRDLLSITSSSTALARAARRAGVAGLGVHLPTKRFAAVDSVSRSRAGQQSASAAPARLALVLKPLHSRPPGCLQLAANCARPPAGGAQGLSQSATCLRTAR</sequence>
<evidence type="ECO:0000313" key="2">
    <source>
        <dbReference type="EMBL" id="KAF1926170.1"/>
    </source>
</evidence>
<keyword evidence="3" id="KW-1185">Reference proteome</keyword>
<dbReference type="RefSeq" id="XP_033446422.1">
    <property type="nucleotide sequence ID" value="XM_033598165.1"/>
</dbReference>
<dbReference type="EMBL" id="ML978978">
    <property type="protein sequence ID" value="KAF1926170.1"/>
    <property type="molecule type" value="Genomic_DNA"/>
</dbReference>
<dbReference type="AlphaFoldDB" id="A0A6A5RFW1"/>
<dbReference type="GeneID" id="54355832"/>
<gene>
    <name evidence="2" type="ORF">M421DRAFT_94039</name>
</gene>
<feature type="compositionally biased region" description="Basic and acidic residues" evidence="1">
    <location>
        <begin position="108"/>
        <end position="144"/>
    </location>
</feature>
<reference evidence="2" key="1">
    <citation type="journal article" date="2020" name="Stud. Mycol.">
        <title>101 Dothideomycetes genomes: a test case for predicting lifestyles and emergence of pathogens.</title>
        <authorList>
            <person name="Haridas S."/>
            <person name="Albert R."/>
            <person name="Binder M."/>
            <person name="Bloem J."/>
            <person name="Labutti K."/>
            <person name="Salamov A."/>
            <person name="Andreopoulos B."/>
            <person name="Baker S."/>
            <person name="Barry K."/>
            <person name="Bills G."/>
            <person name="Bluhm B."/>
            <person name="Cannon C."/>
            <person name="Castanera R."/>
            <person name="Culley D."/>
            <person name="Daum C."/>
            <person name="Ezra D."/>
            <person name="Gonzalez J."/>
            <person name="Henrissat B."/>
            <person name="Kuo A."/>
            <person name="Liang C."/>
            <person name="Lipzen A."/>
            <person name="Lutzoni F."/>
            <person name="Magnuson J."/>
            <person name="Mondo S."/>
            <person name="Nolan M."/>
            <person name="Ohm R."/>
            <person name="Pangilinan J."/>
            <person name="Park H.-J."/>
            <person name="Ramirez L."/>
            <person name="Alfaro M."/>
            <person name="Sun H."/>
            <person name="Tritt A."/>
            <person name="Yoshinaga Y."/>
            <person name="Zwiers L.-H."/>
            <person name="Turgeon B."/>
            <person name="Goodwin S."/>
            <person name="Spatafora J."/>
            <person name="Crous P."/>
            <person name="Grigoriev I."/>
        </authorList>
    </citation>
    <scope>NUCLEOTIDE SEQUENCE</scope>
    <source>
        <strain evidence="2">CBS 183.55</strain>
    </source>
</reference>
<accession>A0A6A5RFW1</accession>
<evidence type="ECO:0000256" key="1">
    <source>
        <dbReference type="SAM" id="MobiDB-lite"/>
    </source>
</evidence>
<protein>
    <submittedName>
        <fullName evidence="2">Uncharacterized protein</fullName>
    </submittedName>
</protein>
<organism evidence="2 3">
    <name type="scientific">Didymella exigua CBS 183.55</name>
    <dbReference type="NCBI Taxonomy" id="1150837"/>
    <lineage>
        <taxon>Eukaryota</taxon>
        <taxon>Fungi</taxon>
        <taxon>Dikarya</taxon>
        <taxon>Ascomycota</taxon>
        <taxon>Pezizomycotina</taxon>
        <taxon>Dothideomycetes</taxon>
        <taxon>Pleosporomycetidae</taxon>
        <taxon>Pleosporales</taxon>
        <taxon>Pleosporineae</taxon>
        <taxon>Didymellaceae</taxon>
        <taxon>Didymella</taxon>
    </lineage>
</organism>
<dbReference type="Proteomes" id="UP000800082">
    <property type="component" value="Unassembled WGS sequence"/>
</dbReference>
<feature type="region of interest" description="Disordered" evidence="1">
    <location>
        <begin position="108"/>
        <end position="177"/>
    </location>
</feature>
<dbReference type="OrthoDB" id="10070816at2759"/>
<name>A0A6A5RFW1_9PLEO</name>
<proteinExistence type="predicted"/>
<evidence type="ECO:0000313" key="3">
    <source>
        <dbReference type="Proteomes" id="UP000800082"/>
    </source>
</evidence>